<organism evidence="1 2">
    <name type="scientific">Nitrospirillum amazonense</name>
    <dbReference type="NCBI Taxonomy" id="28077"/>
    <lineage>
        <taxon>Bacteria</taxon>
        <taxon>Pseudomonadati</taxon>
        <taxon>Pseudomonadota</taxon>
        <taxon>Alphaproteobacteria</taxon>
        <taxon>Rhodospirillales</taxon>
        <taxon>Azospirillaceae</taxon>
        <taxon>Nitrospirillum</taxon>
    </lineage>
</organism>
<dbReference type="Proteomes" id="UP000316545">
    <property type="component" value="Unassembled WGS sequence"/>
</dbReference>
<reference evidence="1 2" key="1">
    <citation type="submission" date="2019-06" db="EMBL/GenBank/DDBJ databases">
        <title>Genomic Encyclopedia of Type Strains, Phase IV (KMG-V): Genome sequencing to study the core and pangenomes of soil and plant-associated prokaryotes.</title>
        <authorList>
            <person name="Whitman W."/>
        </authorList>
    </citation>
    <scope>NUCLEOTIDE SEQUENCE [LARGE SCALE GENOMIC DNA]</scope>
    <source>
        <strain evidence="1 2">BR 11865</strain>
    </source>
</reference>
<keyword evidence="2" id="KW-1185">Reference proteome</keyword>
<dbReference type="EMBL" id="VITO01000009">
    <property type="protein sequence ID" value="TWB25861.1"/>
    <property type="molecule type" value="Genomic_DNA"/>
</dbReference>
<dbReference type="AlphaFoldDB" id="A0A560FWC0"/>
<name>A0A560FWC0_9PROT</name>
<gene>
    <name evidence="1" type="ORF">FBZ88_109260</name>
</gene>
<dbReference type="RefSeq" id="WP_145618133.1">
    <property type="nucleotide sequence ID" value="NZ_JAYNFR010000024.1"/>
</dbReference>
<evidence type="ECO:0000313" key="2">
    <source>
        <dbReference type="Proteomes" id="UP000316545"/>
    </source>
</evidence>
<accession>A0A560FWC0</accession>
<evidence type="ECO:0000313" key="1">
    <source>
        <dbReference type="EMBL" id="TWB25861.1"/>
    </source>
</evidence>
<comment type="caution">
    <text evidence="1">The sequence shown here is derived from an EMBL/GenBank/DDBJ whole genome shotgun (WGS) entry which is preliminary data.</text>
</comment>
<sequence>MNLLFPHATAVAMPFPALAPAPVLAGELAGLSLIAYAMGCAARRDGHALLSNPFDEADPPGSLGHIEPAGAWRDGWLNGG</sequence>
<protein>
    <submittedName>
        <fullName evidence="1">Uncharacterized protein</fullName>
    </submittedName>
</protein>
<proteinExistence type="predicted"/>